<dbReference type="EMBL" id="AGWK01000036">
    <property type="protein sequence ID" value="EHO69549.1"/>
    <property type="molecule type" value="Genomic_DNA"/>
</dbReference>
<evidence type="ECO:0000313" key="1">
    <source>
        <dbReference type="EMBL" id="EHO69549.1"/>
    </source>
</evidence>
<comment type="caution">
    <text evidence="1">The sequence shown here is derived from an EMBL/GenBank/DDBJ whole genome shotgun (WGS) entry which is preliminary data.</text>
</comment>
<name>H1Q2V1_9BACT</name>
<evidence type="ECO:0000313" key="2">
    <source>
        <dbReference type="Proteomes" id="UP000016023"/>
    </source>
</evidence>
<dbReference type="STRING" id="883158.HMPREF9140_01239"/>
<dbReference type="Proteomes" id="UP000016023">
    <property type="component" value="Unassembled WGS sequence"/>
</dbReference>
<gene>
    <name evidence="1" type="ORF">HMPREF9140_01239</name>
</gene>
<reference evidence="1 2" key="1">
    <citation type="submission" date="2011-12" db="EMBL/GenBank/DDBJ databases">
        <title>The Genome Sequence of Prevotella micans F0438.</title>
        <authorList>
            <consortium name="The Broad Institute Genome Sequencing Platform"/>
            <person name="Earl A."/>
            <person name="Ward D."/>
            <person name="Feldgarden M."/>
            <person name="Gevers D."/>
            <person name="Izard J."/>
            <person name="Baranova O.V."/>
            <person name="Blanton J.M."/>
            <person name="Wade W.G."/>
            <person name="Dewhirst F.E."/>
            <person name="Young S.K."/>
            <person name="Zeng Q."/>
            <person name="Gargeya S."/>
            <person name="Fitzgerald M."/>
            <person name="Haas B."/>
            <person name="Abouelleil A."/>
            <person name="Alvarado L."/>
            <person name="Arachchi H.M."/>
            <person name="Berlin A."/>
            <person name="Chapman S.B."/>
            <person name="Gearin G."/>
            <person name="Goldberg J."/>
            <person name="Griggs A."/>
            <person name="Gujja S."/>
            <person name="Hansen M."/>
            <person name="Heiman D."/>
            <person name="Howarth C."/>
            <person name="Larimer J."/>
            <person name="Lui A."/>
            <person name="MacDonald P.J.P."/>
            <person name="McCowen C."/>
            <person name="Montmayeur A."/>
            <person name="Murphy C."/>
            <person name="Neiman D."/>
            <person name="Pearson M."/>
            <person name="Priest M."/>
            <person name="Roberts A."/>
            <person name="Saif S."/>
            <person name="Shea T."/>
            <person name="Sisk P."/>
            <person name="Stolte C."/>
            <person name="Sykes S."/>
            <person name="Wortman J."/>
            <person name="Nusbaum C."/>
            <person name="Birren B."/>
        </authorList>
    </citation>
    <scope>NUCLEOTIDE SEQUENCE [LARGE SCALE GENOMIC DNA]</scope>
    <source>
        <strain evidence="1 2">F0438</strain>
    </source>
</reference>
<accession>H1Q2V1</accession>
<dbReference type="HOGENOM" id="CLU_2466441_0_0_10"/>
<proteinExistence type="predicted"/>
<protein>
    <submittedName>
        <fullName evidence="1">Uncharacterized protein</fullName>
    </submittedName>
</protein>
<keyword evidence="2" id="KW-1185">Reference proteome</keyword>
<sequence>MFLIYHTVYCYAHLPQSKVTTNGQGEIVTKKSKMEQLLVALPDTFDREAYRTTSKKQGYLESTIAKWINDYIRQGRLEHTSQNCYRKL</sequence>
<dbReference type="AlphaFoldDB" id="H1Q2V1"/>
<organism evidence="1 2">
    <name type="scientific">Prevotella micans F0438</name>
    <dbReference type="NCBI Taxonomy" id="883158"/>
    <lineage>
        <taxon>Bacteria</taxon>
        <taxon>Pseudomonadati</taxon>
        <taxon>Bacteroidota</taxon>
        <taxon>Bacteroidia</taxon>
        <taxon>Bacteroidales</taxon>
        <taxon>Prevotellaceae</taxon>
        <taxon>Prevotella</taxon>
    </lineage>
</organism>